<dbReference type="PROSITE" id="PS51318">
    <property type="entry name" value="TAT"/>
    <property type="match status" value="1"/>
</dbReference>
<protein>
    <submittedName>
        <fullName evidence="3">Tripartite tricarboxylate transporter substrate binding protein</fullName>
    </submittedName>
</protein>
<keyword evidence="2" id="KW-0732">Signal</keyword>
<name>A0A5C8NU02_9BURK</name>
<dbReference type="RefSeq" id="WP_147704879.1">
    <property type="nucleotide sequence ID" value="NZ_VDUY01000005.1"/>
</dbReference>
<evidence type="ECO:0000256" key="2">
    <source>
        <dbReference type="SAM" id="SignalP"/>
    </source>
</evidence>
<sequence>MNENASNPRRRLLGALAASPLAGLPLAARPIDAAAQAWPSKPIRWVVPYPAGGGSDFLARQVAPQLGKRLGTQVTVDNRPGAAGIIGTEIAARAPADGYTIVFGDNGAMVFNPALYSQLPYEPADFAPVGFMARFPLILVADPASGFTSARQLIAEARRNPGKFSYGSPGAGSPHHLAMELLKDRAGLYIVHVPYRGTAMAIQDVMAGTIPMMIVDTAGGLAQIRAGKVRALAVLSKERIPQLPDVPTIAEAGVSGIEVFAWLAMYVPQGAPADIVGRLNREMQATLGEPEVRKALEDFGLQVAPSSPQALGAFVERETAIWHTLIRERGLKID</sequence>
<accession>A0A5C8NU02</accession>
<dbReference type="CDD" id="cd07012">
    <property type="entry name" value="PBP2_Bug_TTT"/>
    <property type="match status" value="1"/>
</dbReference>
<evidence type="ECO:0000256" key="1">
    <source>
        <dbReference type="ARBA" id="ARBA00006987"/>
    </source>
</evidence>
<dbReference type="Gene3D" id="3.40.190.10">
    <property type="entry name" value="Periplasmic binding protein-like II"/>
    <property type="match status" value="1"/>
</dbReference>
<dbReference type="Pfam" id="PF03401">
    <property type="entry name" value="TctC"/>
    <property type="match status" value="1"/>
</dbReference>
<feature type="signal peptide" evidence="2">
    <location>
        <begin position="1"/>
        <end position="27"/>
    </location>
</feature>
<dbReference type="InterPro" id="IPR005064">
    <property type="entry name" value="BUG"/>
</dbReference>
<keyword evidence="4" id="KW-1185">Reference proteome</keyword>
<dbReference type="InterPro" id="IPR042100">
    <property type="entry name" value="Bug_dom1"/>
</dbReference>
<dbReference type="OrthoDB" id="8678477at2"/>
<dbReference type="PANTHER" id="PTHR42928:SF5">
    <property type="entry name" value="BLR1237 PROTEIN"/>
    <property type="match status" value="1"/>
</dbReference>
<gene>
    <name evidence="3" type="ORF">FHP08_12835</name>
</gene>
<dbReference type="PIRSF" id="PIRSF017082">
    <property type="entry name" value="YflP"/>
    <property type="match status" value="1"/>
</dbReference>
<comment type="caution">
    <text evidence="3">The sequence shown here is derived from an EMBL/GenBank/DDBJ whole genome shotgun (WGS) entry which is preliminary data.</text>
</comment>
<dbReference type="InterPro" id="IPR006311">
    <property type="entry name" value="TAT_signal"/>
</dbReference>
<dbReference type="PANTHER" id="PTHR42928">
    <property type="entry name" value="TRICARBOXYLATE-BINDING PROTEIN"/>
    <property type="match status" value="1"/>
</dbReference>
<feature type="chain" id="PRO_5022698700" evidence="2">
    <location>
        <begin position="28"/>
        <end position="334"/>
    </location>
</feature>
<dbReference type="AlphaFoldDB" id="A0A5C8NU02"/>
<dbReference type="SUPFAM" id="SSF53850">
    <property type="entry name" value="Periplasmic binding protein-like II"/>
    <property type="match status" value="1"/>
</dbReference>
<evidence type="ECO:0000313" key="4">
    <source>
        <dbReference type="Proteomes" id="UP000321548"/>
    </source>
</evidence>
<comment type="similarity">
    <text evidence="1">Belongs to the UPF0065 (bug) family.</text>
</comment>
<evidence type="ECO:0000313" key="3">
    <source>
        <dbReference type="EMBL" id="TXL64630.1"/>
    </source>
</evidence>
<organism evidence="3 4">
    <name type="scientific">Zeimonas arvi</name>
    <dbReference type="NCBI Taxonomy" id="2498847"/>
    <lineage>
        <taxon>Bacteria</taxon>
        <taxon>Pseudomonadati</taxon>
        <taxon>Pseudomonadota</taxon>
        <taxon>Betaproteobacteria</taxon>
        <taxon>Burkholderiales</taxon>
        <taxon>Burkholderiaceae</taxon>
        <taxon>Zeimonas</taxon>
    </lineage>
</organism>
<dbReference type="EMBL" id="VDUY01000005">
    <property type="protein sequence ID" value="TXL64630.1"/>
    <property type="molecule type" value="Genomic_DNA"/>
</dbReference>
<dbReference type="Proteomes" id="UP000321548">
    <property type="component" value="Unassembled WGS sequence"/>
</dbReference>
<proteinExistence type="inferred from homology"/>
<dbReference type="Gene3D" id="3.40.190.150">
    <property type="entry name" value="Bordetella uptake gene, domain 1"/>
    <property type="match status" value="1"/>
</dbReference>
<reference evidence="3 4" key="1">
    <citation type="submission" date="2019-06" db="EMBL/GenBank/DDBJ databases">
        <title>Quisquiliibacterium sp. nov., isolated from a maize field.</title>
        <authorList>
            <person name="Lin S.-Y."/>
            <person name="Tsai C.-F."/>
            <person name="Young C.-C."/>
        </authorList>
    </citation>
    <scope>NUCLEOTIDE SEQUENCE [LARGE SCALE GENOMIC DNA]</scope>
    <source>
        <strain evidence="3 4">CC-CFT501</strain>
    </source>
</reference>